<organism evidence="2 3">
    <name type="scientific">Nitratireductor kimnyeongensis</name>
    <dbReference type="NCBI Taxonomy" id="430679"/>
    <lineage>
        <taxon>Bacteria</taxon>
        <taxon>Pseudomonadati</taxon>
        <taxon>Pseudomonadota</taxon>
        <taxon>Alphaproteobacteria</taxon>
        <taxon>Hyphomicrobiales</taxon>
        <taxon>Phyllobacteriaceae</taxon>
        <taxon>Nitratireductor</taxon>
    </lineage>
</organism>
<comment type="caution">
    <text evidence="2">The sequence shown here is derived from an EMBL/GenBank/DDBJ whole genome shotgun (WGS) entry which is preliminary data.</text>
</comment>
<gene>
    <name evidence="2" type="ORF">ACFPOD_04100</name>
</gene>
<keyword evidence="1" id="KW-0812">Transmembrane</keyword>
<feature type="transmembrane region" description="Helical" evidence="1">
    <location>
        <begin position="113"/>
        <end position="132"/>
    </location>
</feature>
<dbReference type="EMBL" id="JBHSNB010000001">
    <property type="protein sequence ID" value="MFC5584282.1"/>
    <property type="molecule type" value="Genomic_DNA"/>
</dbReference>
<keyword evidence="3" id="KW-1185">Reference proteome</keyword>
<dbReference type="Proteomes" id="UP001596107">
    <property type="component" value="Unassembled WGS sequence"/>
</dbReference>
<evidence type="ECO:0000313" key="2">
    <source>
        <dbReference type="EMBL" id="MFC5584282.1"/>
    </source>
</evidence>
<keyword evidence="1" id="KW-1133">Transmembrane helix</keyword>
<feature type="transmembrane region" description="Helical" evidence="1">
    <location>
        <begin position="43"/>
        <end position="64"/>
    </location>
</feature>
<name>A0ABW0T4I3_9HYPH</name>
<dbReference type="InterPro" id="IPR046513">
    <property type="entry name" value="DUF6691"/>
</dbReference>
<evidence type="ECO:0000256" key="1">
    <source>
        <dbReference type="SAM" id="Phobius"/>
    </source>
</evidence>
<evidence type="ECO:0000313" key="3">
    <source>
        <dbReference type="Proteomes" id="UP001596107"/>
    </source>
</evidence>
<keyword evidence="1" id="KW-0472">Membrane</keyword>
<feature type="transmembrane region" description="Helical" evidence="1">
    <location>
        <begin position="85"/>
        <end position="107"/>
    </location>
</feature>
<sequence length="143" mass="14765">MKQLLAALVAGLLFGAGIALSGMINPAKVLNFFDVAGTWDPSLAFVMGGGLAVAALGYRLLFGAREKPFFAERFQLPTRSDLDPQLIGGAAVFGIGWGIAGFCPGAAIPALGLGYAETVMFLASLIAGILVAKSLKRRFFAAG</sequence>
<dbReference type="RefSeq" id="WP_223019910.1">
    <property type="nucleotide sequence ID" value="NZ_CP078143.1"/>
</dbReference>
<reference evidence="3" key="1">
    <citation type="journal article" date="2019" name="Int. J. Syst. Evol. Microbiol.">
        <title>The Global Catalogue of Microorganisms (GCM) 10K type strain sequencing project: providing services to taxonomists for standard genome sequencing and annotation.</title>
        <authorList>
            <consortium name="The Broad Institute Genomics Platform"/>
            <consortium name="The Broad Institute Genome Sequencing Center for Infectious Disease"/>
            <person name="Wu L."/>
            <person name="Ma J."/>
        </authorList>
    </citation>
    <scope>NUCLEOTIDE SEQUENCE [LARGE SCALE GENOMIC DNA]</scope>
    <source>
        <strain evidence="3">JCM 3366</strain>
    </source>
</reference>
<protein>
    <submittedName>
        <fullName evidence="2">DUF6691 family protein</fullName>
    </submittedName>
</protein>
<proteinExistence type="predicted"/>
<dbReference type="Pfam" id="PF20398">
    <property type="entry name" value="DUF6691"/>
    <property type="match status" value="1"/>
</dbReference>
<accession>A0ABW0T4I3</accession>